<dbReference type="PIR" id="T28383">
    <property type="entry name" value="T28383"/>
</dbReference>
<reference evidence="2 3" key="1">
    <citation type="journal article" date="1999" name="J. Virol.">
        <title>The genome of Melanoplus sanguinipes entomopoxvirus.</title>
        <authorList>
            <person name="Afonso C.L."/>
            <person name="Tulman E.R."/>
            <person name="Lu Z."/>
            <person name="Oma E."/>
            <person name="Kutish G.F."/>
            <person name="Rock D.L."/>
        </authorList>
    </citation>
    <scope>NUCLEOTIDE SEQUENCE [LARGE SCALE GENOMIC DNA]</scope>
    <source>
        <strain evidence="2">Tucson</strain>
    </source>
</reference>
<accession>Q9YVM0</accession>
<feature type="transmembrane region" description="Helical" evidence="1">
    <location>
        <begin position="52"/>
        <end position="72"/>
    </location>
</feature>
<organismHost>
    <name type="scientific">Melanoplus sanguinipes</name>
    <name type="common">Migratory grasshopper</name>
    <dbReference type="NCBI Taxonomy" id="65742"/>
</organismHost>
<dbReference type="Proteomes" id="UP000172353">
    <property type="component" value="Segment"/>
</dbReference>
<feature type="transmembrane region" description="Helical" evidence="1">
    <location>
        <begin position="105"/>
        <end position="122"/>
    </location>
</feature>
<dbReference type="KEGG" id="vg:1449970"/>
<keyword evidence="1" id="KW-1133">Transmembrane helix</keyword>
<keyword evidence="1" id="KW-0472">Membrane</keyword>
<feature type="transmembrane region" description="Helical" evidence="1">
    <location>
        <begin position="20"/>
        <end position="40"/>
    </location>
</feature>
<evidence type="ECO:0000313" key="2">
    <source>
        <dbReference type="EMBL" id="AAC97707.1"/>
    </source>
</evidence>
<proteinExistence type="predicted"/>
<name>Q9YVM0_MSEPV</name>
<organism evidence="2 3">
    <name type="scientific">Melanoplus sanguinipes entomopoxvirus</name>
    <name type="common">MsEPV</name>
    <dbReference type="NCBI Taxonomy" id="83191"/>
    <lineage>
        <taxon>Viruses</taxon>
        <taxon>Varidnaviria</taxon>
        <taxon>Bamfordvirae</taxon>
        <taxon>Nucleocytoviricota</taxon>
        <taxon>Pokkesviricetes</taxon>
        <taxon>Chitovirales</taxon>
        <taxon>Poxviridae</taxon>
        <taxon>Entomopoxvirinae</taxon>
        <taxon>Deltaentomopoxvirus</taxon>
        <taxon>Deltaentomopoxvirus msanguinipes</taxon>
    </lineage>
</organism>
<dbReference type="RefSeq" id="NP_048293.1">
    <property type="nucleotide sequence ID" value="NC_001993.1"/>
</dbReference>
<sequence>MELKNKNISIENFRILDGILHSTILDIVVSIFGIIFISNYPNIINFRYDYSILYGMCFLNAFISTYYMYALYRKNIFGIIMYIFWHFIVIFILLCILIINASFLINNPTILDLIKIILFWFITKQKLDYTFLIITHYNKMTDNDLPPPYTEVENNKY</sequence>
<evidence type="ECO:0000313" key="3">
    <source>
        <dbReference type="Proteomes" id="UP000172353"/>
    </source>
</evidence>
<dbReference type="GeneID" id="1449970"/>
<evidence type="ECO:0000256" key="1">
    <source>
        <dbReference type="SAM" id="Phobius"/>
    </source>
</evidence>
<dbReference type="EMBL" id="AF063866">
    <property type="protein sequence ID" value="AAC97707.1"/>
    <property type="molecule type" value="Genomic_DNA"/>
</dbReference>
<gene>
    <name evidence="2" type="primary">MSV222</name>
</gene>
<protein>
    <submittedName>
        <fullName evidence="2">Uncharacterized protein</fullName>
    </submittedName>
</protein>
<feature type="transmembrane region" description="Helical" evidence="1">
    <location>
        <begin position="79"/>
        <end position="99"/>
    </location>
</feature>
<keyword evidence="3" id="KW-1185">Reference proteome</keyword>
<keyword evidence="1" id="KW-0812">Transmembrane</keyword>